<comment type="similarity">
    <text evidence="4">Belongs to the HepT RNase toxin family.</text>
</comment>
<evidence type="ECO:0000313" key="6">
    <source>
        <dbReference type="Proteomes" id="UP000772181"/>
    </source>
</evidence>
<keyword evidence="3" id="KW-0378">Hydrolase</keyword>
<evidence type="ECO:0000256" key="3">
    <source>
        <dbReference type="ARBA" id="ARBA00022801"/>
    </source>
</evidence>
<dbReference type="InterPro" id="IPR008201">
    <property type="entry name" value="HepT-like"/>
</dbReference>
<evidence type="ECO:0000313" key="5">
    <source>
        <dbReference type="EMBL" id="MBI4596389.1"/>
    </source>
</evidence>
<sequence>MDRDLILAKASSMLRHLKRVREKRATDFQTFIEDLDRQESILFNIQMAVQDCIDIAAHIISEEGFGLPGSTNDMFYM</sequence>
<evidence type="ECO:0000256" key="4">
    <source>
        <dbReference type="ARBA" id="ARBA00024207"/>
    </source>
</evidence>
<evidence type="ECO:0000256" key="1">
    <source>
        <dbReference type="ARBA" id="ARBA00022649"/>
    </source>
</evidence>
<dbReference type="EMBL" id="JACQWF010000372">
    <property type="protein sequence ID" value="MBI4596389.1"/>
    <property type="molecule type" value="Genomic_DNA"/>
</dbReference>
<reference evidence="5" key="1">
    <citation type="submission" date="2020-07" db="EMBL/GenBank/DDBJ databases">
        <title>Huge and variable diversity of episymbiotic CPR bacteria and DPANN archaea in groundwater ecosystems.</title>
        <authorList>
            <person name="He C.Y."/>
            <person name="Keren R."/>
            <person name="Whittaker M."/>
            <person name="Farag I.F."/>
            <person name="Doudna J."/>
            <person name="Cate J.H.D."/>
            <person name="Banfield J.F."/>
        </authorList>
    </citation>
    <scope>NUCLEOTIDE SEQUENCE</scope>
    <source>
        <strain evidence="5">NC_groundwater_1482_Ag_S-0.65um_47_24</strain>
    </source>
</reference>
<name>A0A933GPB8_UNCTE</name>
<evidence type="ECO:0000256" key="2">
    <source>
        <dbReference type="ARBA" id="ARBA00022722"/>
    </source>
</evidence>
<dbReference type="GO" id="GO:0004540">
    <property type="term" value="F:RNA nuclease activity"/>
    <property type="evidence" value="ECO:0007669"/>
    <property type="project" value="InterPro"/>
</dbReference>
<dbReference type="GO" id="GO:0110001">
    <property type="term" value="C:toxin-antitoxin complex"/>
    <property type="evidence" value="ECO:0007669"/>
    <property type="project" value="InterPro"/>
</dbReference>
<dbReference type="Gene3D" id="1.20.120.580">
    <property type="entry name" value="bsu32300-like"/>
    <property type="match status" value="1"/>
</dbReference>
<dbReference type="Proteomes" id="UP000772181">
    <property type="component" value="Unassembled WGS sequence"/>
</dbReference>
<gene>
    <name evidence="5" type="ORF">HY730_08450</name>
</gene>
<keyword evidence="2" id="KW-0540">Nuclease</keyword>
<dbReference type="NCBIfam" id="NF047751">
    <property type="entry name" value="HepT_toxin"/>
    <property type="match status" value="1"/>
</dbReference>
<dbReference type="AlphaFoldDB" id="A0A933GPB8"/>
<organism evidence="5 6">
    <name type="scientific">Tectimicrobiota bacterium</name>
    <dbReference type="NCBI Taxonomy" id="2528274"/>
    <lineage>
        <taxon>Bacteria</taxon>
        <taxon>Pseudomonadati</taxon>
        <taxon>Nitrospinota/Tectimicrobiota group</taxon>
        <taxon>Candidatus Tectimicrobiota</taxon>
    </lineage>
</organism>
<protein>
    <submittedName>
        <fullName evidence="5">DUF86 domain-containing protein</fullName>
    </submittedName>
</protein>
<dbReference type="GO" id="GO:0016787">
    <property type="term" value="F:hydrolase activity"/>
    <property type="evidence" value="ECO:0007669"/>
    <property type="project" value="UniProtKB-KW"/>
</dbReference>
<comment type="caution">
    <text evidence="5">The sequence shown here is derived from an EMBL/GenBank/DDBJ whole genome shotgun (WGS) entry which is preliminary data.</text>
</comment>
<dbReference type="InterPro" id="IPR037038">
    <property type="entry name" value="HepT-like_sf"/>
</dbReference>
<keyword evidence="1" id="KW-1277">Toxin-antitoxin system</keyword>
<accession>A0A933GPB8</accession>
<dbReference type="Pfam" id="PF01934">
    <property type="entry name" value="HepT-like"/>
    <property type="match status" value="1"/>
</dbReference>
<proteinExistence type="inferred from homology"/>